<feature type="region of interest" description="Disordered" evidence="1">
    <location>
        <begin position="186"/>
        <end position="219"/>
    </location>
</feature>
<feature type="non-terminal residue" evidence="2">
    <location>
        <position position="1"/>
    </location>
</feature>
<feature type="compositionally biased region" description="Basic and acidic residues" evidence="1">
    <location>
        <begin position="209"/>
        <end position="219"/>
    </location>
</feature>
<comment type="caution">
    <text evidence="2">The sequence shown here is derived from an EMBL/GenBank/DDBJ whole genome shotgun (WGS) entry which is preliminary data.</text>
</comment>
<organism evidence="2 3">
    <name type="scientific">Rhodotorula diobovata</name>
    <dbReference type="NCBI Taxonomy" id="5288"/>
    <lineage>
        <taxon>Eukaryota</taxon>
        <taxon>Fungi</taxon>
        <taxon>Dikarya</taxon>
        <taxon>Basidiomycota</taxon>
        <taxon>Pucciniomycotina</taxon>
        <taxon>Microbotryomycetes</taxon>
        <taxon>Sporidiobolales</taxon>
        <taxon>Sporidiobolaceae</taxon>
        <taxon>Rhodotorula</taxon>
    </lineage>
</organism>
<evidence type="ECO:0000313" key="3">
    <source>
        <dbReference type="Proteomes" id="UP000311382"/>
    </source>
</evidence>
<dbReference type="AlphaFoldDB" id="A0A5C5G471"/>
<keyword evidence="3" id="KW-1185">Reference proteome</keyword>
<feature type="compositionally biased region" description="Low complexity" evidence="1">
    <location>
        <begin position="54"/>
        <end position="76"/>
    </location>
</feature>
<sequence length="219" mass="23329">IRKRQGNLQKREVRARQEIGVSTLHSTEGEKGAVERPHLSHTRGGADWRRRSSPARTSARSSSSSDGSSRTDASMSLSRSRHTSPCVVPKKRHSFCACLTARWLDALAERCMPGATSSSSSPSFSSSSRSASSSVALGLLPLPASASEYTRTTSSSAPGSRSTTYRRLAMLSRYESIVLRVGSRLSAASAEPQAEADGSHDPAVAPGAKGDRARPERSE</sequence>
<evidence type="ECO:0000256" key="1">
    <source>
        <dbReference type="SAM" id="MobiDB-lite"/>
    </source>
</evidence>
<name>A0A5C5G471_9BASI</name>
<reference evidence="2 3" key="1">
    <citation type="submission" date="2019-03" db="EMBL/GenBank/DDBJ databases">
        <title>Rhodosporidium diobovatum UCD-FST 08-225 genome sequencing, assembly, and annotation.</title>
        <authorList>
            <person name="Fakankun I.U."/>
            <person name="Fristensky B."/>
            <person name="Levin D.B."/>
        </authorList>
    </citation>
    <scope>NUCLEOTIDE SEQUENCE [LARGE SCALE GENOMIC DNA]</scope>
    <source>
        <strain evidence="2 3">UCD-FST 08-225</strain>
    </source>
</reference>
<feature type="compositionally biased region" description="Basic and acidic residues" evidence="1">
    <location>
        <begin position="27"/>
        <end position="50"/>
    </location>
</feature>
<feature type="region of interest" description="Disordered" evidence="1">
    <location>
        <begin position="1"/>
        <end position="85"/>
    </location>
</feature>
<protein>
    <submittedName>
        <fullName evidence="2">Uncharacterized protein</fullName>
    </submittedName>
</protein>
<dbReference type="EMBL" id="SOZI01000006">
    <property type="protein sequence ID" value="TNY23927.1"/>
    <property type="molecule type" value="Genomic_DNA"/>
</dbReference>
<evidence type="ECO:0000313" key="2">
    <source>
        <dbReference type="EMBL" id="TNY23927.1"/>
    </source>
</evidence>
<proteinExistence type="predicted"/>
<dbReference type="Proteomes" id="UP000311382">
    <property type="component" value="Unassembled WGS sequence"/>
</dbReference>
<gene>
    <name evidence="2" type="ORF">DMC30DRAFT_388147</name>
</gene>
<accession>A0A5C5G471</accession>